<dbReference type="Proteomes" id="UP000037210">
    <property type="component" value="Unassembled WGS sequence"/>
</dbReference>
<dbReference type="GO" id="GO:0003723">
    <property type="term" value="F:RNA binding"/>
    <property type="evidence" value="ECO:0007669"/>
    <property type="project" value="UniProtKB-UniRule"/>
</dbReference>
<dbReference type="InterPro" id="IPR054173">
    <property type="entry name" value="ThiI_fer"/>
</dbReference>
<proteinExistence type="predicted"/>
<reference evidence="3 4" key="1">
    <citation type="submission" date="2015-06" db="EMBL/GenBank/DDBJ databases">
        <title>New insights into the roles of widespread benthic archaea in carbon and nitrogen cycling.</title>
        <authorList>
            <person name="Lazar C.S."/>
            <person name="Baker B.J."/>
            <person name="Seitz K.W."/>
            <person name="Hyde A.S."/>
            <person name="Dick G.J."/>
            <person name="Hinrichs K.-U."/>
            <person name="Teske A.P."/>
        </authorList>
    </citation>
    <scope>NUCLEOTIDE SEQUENCE [LARGE SCALE GENOMIC DNA]</scope>
    <source>
        <strain evidence="3">DG-45</strain>
    </source>
</reference>
<evidence type="ECO:0000259" key="2">
    <source>
        <dbReference type="PROSITE" id="PS51165"/>
    </source>
</evidence>
<evidence type="ECO:0000313" key="3">
    <source>
        <dbReference type="EMBL" id="KON31181.1"/>
    </source>
</evidence>
<organism evidence="3 4">
    <name type="scientific">miscellaneous Crenarchaeota group-15 archaeon DG-45</name>
    <dbReference type="NCBI Taxonomy" id="1685127"/>
    <lineage>
        <taxon>Archaea</taxon>
        <taxon>Candidatus Bathyarchaeota</taxon>
        <taxon>MCG-15</taxon>
    </lineage>
</organism>
<evidence type="ECO:0000256" key="1">
    <source>
        <dbReference type="PROSITE-ProRule" id="PRU00529"/>
    </source>
</evidence>
<dbReference type="GO" id="GO:0002937">
    <property type="term" value="P:tRNA 4-thiouridine biosynthesis"/>
    <property type="evidence" value="ECO:0007669"/>
    <property type="project" value="TreeGrafter"/>
</dbReference>
<dbReference type="SUPFAM" id="SSF143437">
    <property type="entry name" value="THUMP domain-like"/>
    <property type="match status" value="1"/>
</dbReference>
<feature type="non-terminal residue" evidence="3">
    <location>
        <position position="187"/>
    </location>
</feature>
<dbReference type="PANTHER" id="PTHR43209:SF1">
    <property type="entry name" value="TRNA SULFURTRANSFERASE"/>
    <property type="match status" value="1"/>
</dbReference>
<dbReference type="GO" id="GO:0005829">
    <property type="term" value="C:cytosol"/>
    <property type="evidence" value="ECO:0007669"/>
    <property type="project" value="TreeGrafter"/>
</dbReference>
<dbReference type="Pfam" id="PF22025">
    <property type="entry name" value="ThiI_fer"/>
    <property type="match status" value="1"/>
</dbReference>
<comment type="caution">
    <text evidence="3">The sequence shown here is derived from an EMBL/GenBank/DDBJ whole genome shotgun (WGS) entry which is preliminary data.</text>
</comment>
<protein>
    <recommendedName>
        <fullName evidence="2">THUMP domain-containing protein</fullName>
    </recommendedName>
</protein>
<keyword evidence="1" id="KW-0694">RNA-binding</keyword>
<dbReference type="GO" id="GO:0052837">
    <property type="term" value="P:thiazole biosynthetic process"/>
    <property type="evidence" value="ECO:0007669"/>
    <property type="project" value="TreeGrafter"/>
</dbReference>
<evidence type="ECO:0000313" key="4">
    <source>
        <dbReference type="Proteomes" id="UP000037210"/>
    </source>
</evidence>
<dbReference type="AlphaFoldDB" id="A0A0M0BSI2"/>
<accession>A0A0M0BSI2</accession>
<dbReference type="EMBL" id="LFWZ01000011">
    <property type="protein sequence ID" value="KON31181.1"/>
    <property type="molecule type" value="Genomic_DNA"/>
</dbReference>
<name>A0A0M0BSI2_9ARCH</name>
<dbReference type="SMART" id="SM00981">
    <property type="entry name" value="THUMP"/>
    <property type="match status" value="1"/>
</dbReference>
<feature type="domain" description="THUMP" evidence="2">
    <location>
        <begin position="67"/>
        <end position="173"/>
    </location>
</feature>
<sequence>MRYWRGTTASETILVAYGEIALKSSYVRRRLEDTLAGQIGYALSREGHQGHRVLRRFGRLYVEGVPAEAAEAVAGVFGVVSAMPARRTDADIGSVVDLAVEVASERLGEGRSFAVRPRTVGSHPYSSRELAVRIGSAVLEALAGRGVRVDLDAPDVTLHIEVRDGDAFVYTRIVPGVGGLPYGSQGR</sequence>
<dbReference type="CDD" id="cd11716">
    <property type="entry name" value="THUMP_ThiI"/>
    <property type="match status" value="1"/>
</dbReference>
<gene>
    <name evidence="3" type="ORF">AC482_01600</name>
</gene>
<dbReference type="InterPro" id="IPR049962">
    <property type="entry name" value="THUMP_ThiI"/>
</dbReference>
<dbReference type="PANTHER" id="PTHR43209">
    <property type="entry name" value="TRNA SULFURTRANSFERASE"/>
    <property type="match status" value="1"/>
</dbReference>
<dbReference type="InterPro" id="IPR050102">
    <property type="entry name" value="tRNA_sulfurtransferase_ThiI"/>
</dbReference>
<dbReference type="InterPro" id="IPR004114">
    <property type="entry name" value="THUMP_dom"/>
</dbReference>
<dbReference type="Gene3D" id="3.30.2130.30">
    <property type="match status" value="1"/>
</dbReference>
<dbReference type="Pfam" id="PF02926">
    <property type="entry name" value="THUMP"/>
    <property type="match status" value="1"/>
</dbReference>
<dbReference type="PROSITE" id="PS51165">
    <property type="entry name" value="THUMP"/>
    <property type="match status" value="1"/>
</dbReference>